<name>A0ABP7RPF8_9BACT</name>
<accession>A0ABP7RPF8</accession>
<proteinExistence type="predicted"/>
<dbReference type="RefSeq" id="WP_345071310.1">
    <property type="nucleotide sequence ID" value="NZ_BAABDJ010000006.1"/>
</dbReference>
<comment type="caution">
    <text evidence="1">The sequence shown here is derived from an EMBL/GenBank/DDBJ whole genome shotgun (WGS) entry which is preliminary data.</text>
</comment>
<gene>
    <name evidence="1" type="ORF">GCM10022408_09250</name>
</gene>
<sequence length="133" mass="14526">MRVLLSLLLTLGLLGGCKKESAPAAPATLQSRIIGRTWLESHEDAQPGSDIRVYRPETSAFPASWPRDGFRFDAGNVFTGYGPSPVDGTATFPGRWQTTGPDRFRITPNAPAGSYSLQLVSLENEVLRVRRLP</sequence>
<protein>
    <submittedName>
        <fullName evidence="1">Uncharacterized protein</fullName>
    </submittedName>
</protein>
<dbReference type="PROSITE" id="PS51257">
    <property type="entry name" value="PROKAR_LIPOPROTEIN"/>
    <property type="match status" value="1"/>
</dbReference>
<evidence type="ECO:0000313" key="1">
    <source>
        <dbReference type="EMBL" id="GAA4000336.1"/>
    </source>
</evidence>
<dbReference type="Proteomes" id="UP001500567">
    <property type="component" value="Unassembled WGS sequence"/>
</dbReference>
<evidence type="ECO:0000313" key="2">
    <source>
        <dbReference type="Proteomes" id="UP001500567"/>
    </source>
</evidence>
<dbReference type="EMBL" id="BAABDJ010000006">
    <property type="protein sequence ID" value="GAA4000336.1"/>
    <property type="molecule type" value="Genomic_DNA"/>
</dbReference>
<keyword evidence="2" id="KW-1185">Reference proteome</keyword>
<reference evidence="2" key="1">
    <citation type="journal article" date="2019" name="Int. J. Syst. Evol. Microbiol.">
        <title>The Global Catalogue of Microorganisms (GCM) 10K type strain sequencing project: providing services to taxonomists for standard genome sequencing and annotation.</title>
        <authorList>
            <consortium name="The Broad Institute Genomics Platform"/>
            <consortium name="The Broad Institute Genome Sequencing Center for Infectious Disease"/>
            <person name="Wu L."/>
            <person name="Ma J."/>
        </authorList>
    </citation>
    <scope>NUCLEOTIDE SEQUENCE [LARGE SCALE GENOMIC DNA]</scope>
    <source>
        <strain evidence="2">JCM 17224</strain>
    </source>
</reference>
<organism evidence="1 2">
    <name type="scientific">Hymenobacter fastidiosus</name>
    <dbReference type="NCBI Taxonomy" id="486264"/>
    <lineage>
        <taxon>Bacteria</taxon>
        <taxon>Pseudomonadati</taxon>
        <taxon>Bacteroidota</taxon>
        <taxon>Cytophagia</taxon>
        <taxon>Cytophagales</taxon>
        <taxon>Hymenobacteraceae</taxon>
        <taxon>Hymenobacter</taxon>
    </lineage>
</organism>